<name>N1PXI6_DOTSN</name>
<accession>N1PXI6</accession>
<organism evidence="1 2">
    <name type="scientific">Dothistroma septosporum (strain NZE10 / CBS 128990)</name>
    <name type="common">Red band needle blight fungus</name>
    <name type="synonym">Mycosphaerella pini</name>
    <dbReference type="NCBI Taxonomy" id="675120"/>
    <lineage>
        <taxon>Eukaryota</taxon>
        <taxon>Fungi</taxon>
        <taxon>Dikarya</taxon>
        <taxon>Ascomycota</taxon>
        <taxon>Pezizomycotina</taxon>
        <taxon>Dothideomycetes</taxon>
        <taxon>Dothideomycetidae</taxon>
        <taxon>Mycosphaerellales</taxon>
        <taxon>Mycosphaerellaceae</taxon>
        <taxon>Dothistroma</taxon>
    </lineage>
</organism>
<protein>
    <submittedName>
        <fullName evidence="1">Uncharacterized protein</fullName>
    </submittedName>
</protein>
<dbReference type="AlphaFoldDB" id="N1PXI6"/>
<dbReference type="HOGENOM" id="CLU_1777385_0_0_1"/>
<sequence length="146" mass="16211">MPVERKRSDLPEADPTAFSTSNFQQASCYDSGHTWTSDWMVRGADMFCESASNIPVGGGGYLNYTHHVCADGQDYMQWFSFENPDTKDYNLEYPACRLYTQPFIDDCDLAKDDSSVKQGGWGIRSAGMNGNVIVDGECCQESESSP</sequence>
<reference evidence="2" key="1">
    <citation type="journal article" date="2012" name="PLoS Genet.">
        <title>The genomes of the fungal plant pathogens Cladosporium fulvum and Dothistroma septosporum reveal adaptation to different hosts and lifestyles but also signatures of common ancestry.</title>
        <authorList>
            <person name="de Wit P.J.G.M."/>
            <person name="van der Burgt A."/>
            <person name="Oekmen B."/>
            <person name="Stergiopoulos I."/>
            <person name="Abd-Elsalam K.A."/>
            <person name="Aerts A.L."/>
            <person name="Bahkali A.H."/>
            <person name="Beenen H.G."/>
            <person name="Chettri P."/>
            <person name="Cox M.P."/>
            <person name="Datema E."/>
            <person name="de Vries R.P."/>
            <person name="Dhillon B."/>
            <person name="Ganley A.R."/>
            <person name="Griffiths S.A."/>
            <person name="Guo Y."/>
            <person name="Hamelin R.C."/>
            <person name="Henrissat B."/>
            <person name="Kabir M.S."/>
            <person name="Jashni M.K."/>
            <person name="Kema G."/>
            <person name="Klaubauf S."/>
            <person name="Lapidus A."/>
            <person name="Levasseur A."/>
            <person name="Lindquist E."/>
            <person name="Mehrabi R."/>
            <person name="Ohm R.A."/>
            <person name="Owen T.J."/>
            <person name="Salamov A."/>
            <person name="Schwelm A."/>
            <person name="Schijlen E."/>
            <person name="Sun H."/>
            <person name="van den Burg H.A."/>
            <person name="van Ham R.C.H.J."/>
            <person name="Zhang S."/>
            <person name="Goodwin S.B."/>
            <person name="Grigoriev I.V."/>
            <person name="Collemare J."/>
            <person name="Bradshaw R.E."/>
        </authorList>
    </citation>
    <scope>NUCLEOTIDE SEQUENCE [LARGE SCALE GENOMIC DNA]</scope>
    <source>
        <strain evidence="2">NZE10 / CBS 128990</strain>
    </source>
</reference>
<dbReference type="OrthoDB" id="10457197at2759"/>
<proteinExistence type="predicted"/>
<reference evidence="1 2" key="2">
    <citation type="journal article" date="2012" name="PLoS Pathog.">
        <title>Diverse lifestyles and strategies of plant pathogenesis encoded in the genomes of eighteen Dothideomycetes fungi.</title>
        <authorList>
            <person name="Ohm R.A."/>
            <person name="Feau N."/>
            <person name="Henrissat B."/>
            <person name="Schoch C.L."/>
            <person name="Horwitz B.A."/>
            <person name="Barry K.W."/>
            <person name="Condon B.J."/>
            <person name="Copeland A.C."/>
            <person name="Dhillon B."/>
            <person name="Glaser F."/>
            <person name="Hesse C.N."/>
            <person name="Kosti I."/>
            <person name="LaButti K."/>
            <person name="Lindquist E.A."/>
            <person name="Lucas S."/>
            <person name="Salamov A.A."/>
            <person name="Bradshaw R.E."/>
            <person name="Ciuffetti L."/>
            <person name="Hamelin R.C."/>
            <person name="Kema G.H.J."/>
            <person name="Lawrence C."/>
            <person name="Scott J.A."/>
            <person name="Spatafora J.W."/>
            <person name="Turgeon B.G."/>
            <person name="de Wit P.J.G.M."/>
            <person name="Zhong S."/>
            <person name="Goodwin S.B."/>
            <person name="Grigoriev I.V."/>
        </authorList>
    </citation>
    <scope>NUCLEOTIDE SEQUENCE [LARGE SCALE GENOMIC DNA]</scope>
    <source>
        <strain evidence="2">NZE10 / CBS 128990</strain>
    </source>
</reference>
<gene>
    <name evidence="1" type="ORF">DOTSEDRAFT_21825</name>
</gene>
<evidence type="ECO:0000313" key="2">
    <source>
        <dbReference type="Proteomes" id="UP000016933"/>
    </source>
</evidence>
<dbReference type="EMBL" id="KB446536">
    <property type="protein sequence ID" value="EME48117.1"/>
    <property type="molecule type" value="Genomic_DNA"/>
</dbReference>
<keyword evidence="2" id="KW-1185">Reference proteome</keyword>
<dbReference type="Proteomes" id="UP000016933">
    <property type="component" value="Unassembled WGS sequence"/>
</dbReference>
<evidence type="ECO:0000313" key="1">
    <source>
        <dbReference type="EMBL" id="EME48117.1"/>
    </source>
</evidence>